<keyword evidence="18" id="KW-0732">Signal</keyword>
<dbReference type="EMBL" id="CP007511">
    <property type="protein sequence ID" value="AJE15083.1"/>
    <property type="molecule type" value="Genomic_DNA"/>
</dbReference>
<evidence type="ECO:0000256" key="18">
    <source>
        <dbReference type="SAM" id="SignalP"/>
    </source>
</evidence>
<accession>A0A8D4C688</accession>
<keyword evidence="10 16" id="KW-0443">Lipid metabolism</keyword>
<dbReference type="RefSeq" id="WP_043219789.1">
    <property type="nucleotide sequence ID" value="NZ_CP007511.1"/>
</dbReference>
<evidence type="ECO:0000313" key="22">
    <source>
        <dbReference type="Proteomes" id="UP000182276"/>
    </source>
</evidence>
<keyword evidence="11 16" id="KW-0472">Membrane</keyword>
<evidence type="ECO:0000256" key="9">
    <source>
        <dbReference type="ARBA" id="ARBA00022989"/>
    </source>
</evidence>
<feature type="signal peptide" evidence="18">
    <location>
        <begin position="1"/>
        <end position="27"/>
    </location>
</feature>
<comment type="subcellular location">
    <subcellularLocation>
        <location evidence="2">Cell inner membrane</location>
        <topology evidence="2">Single-pass membrane protein</topology>
        <orientation evidence="2">Periplasmic side</orientation>
    </subcellularLocation>
</comment>
<keyword evidence="6 16" id="KW-0997">Cell inner membrane</keyword>
<name>A0A8D4C688_9GAMM</name>
<evidence type="ECO:0000256" key="2">
    <source>
        <dbReference type="ARBA" id="ARBA00004383"/>
    </source>
</evidence>
<keyword evidence="8 16" id="KW-0442">Lipid degradation</keyword>
<evidence type="ECO:0000256" key="7">
    <source>
        <dbReference type="ARBA" id="ARBA00022692"/>
    </source>
</evidence>
<dbReference type="EMBL" id="FNHO01000003">
    <property type="protein sequence ID" value="SDM22567.1"/>
    <property type="molecule type" value="Genomic_DNA"/>
</dbReference>
<evidence type="ECO:0000256" key="13">
    <source>
        <dbReference type="ARBA" id="ARBA00030948"/>
    </source>
</evidence>
<dbReference type="GO" id="GO:0005886">
    <property type="term" value="C:plasma membrane"/>
    <property type="evidence" value="ECO:0007669"/>
    <property type="project" value="UniProtKB-SubCell"/>
</dbReference>
<proteinExistence type="inferred from homology"/>
<sequence length="340" mass="37390">MKRILVVGILAALAAVPLFWLTPPAPAPSPAAQEQAAASPVVLDAHGANQALPAAAVKRAAAPAALPLSFRGTRIDGELPVDASGNLVVTEGVRRLFDYFLSTLGEEPLSSSVLRLRTYLEQQLPPAAAEQAGALLTRYLNYKRQLLDLERGFPRADDIDALQRRLQAVQALRARLFSPQTHQAFFAVEEQYDRYGLERLAIRLNPALTAQQKGQALDRLHESLPDELKDAIVPGLQQALREQSARLQASGGTPQALRQLRQQLVGNAATQRLEALDASRDQWRQRLAAYRVEKRRIEASRGLSEQDKTRAVAQLAAERFDETERLRLDAAERLAAAREG</sequence>
<gene>
    <name evidence="16" type="primary">lifO</name>
    <name evidence="19" type="ORF">CL52_08475</name>
    <name evidence="20" type="ORF">SAMN05660875_103127</name>
</gene>
<evidence type="ECO:0000256" key="10">
    <source>
        <dbReference type="ARBA" id="ARBA00023098"/>
    </source>
</evidence>
<keyword evidence="7 16" id="KW-0812">Transmembrane</keyword>
<evidence type="ECO:0000256" key="1">
    <source>
        <dbReference type="ARBA" id="ARBA00003280"/>
    </source>
</evidence>
<evidence type="ECO:0000256" key="16">
    <source>
        <dbReference type="HAMAP-Rule" id="MF_00790"/>
    </source>
</evidence>
<keyword evidence="22" id="KW-1185">Reference proteome</keyword>
<dbReference type="Proteomes" id="UP000031271">
    <property type="component" value="Chromosome"/>
</dbReference>
<dbReference type="Proteomes" id="UP000182276">
    <property type="component" value="Unassembled WGS sequence"/>
</dbReference>
<evidence type="ECO:0000256" key="12">
    <source>
        <dbReference type="ARBA" id="ARBA00023186"/>
    </source>
</evidence>
<evidence type="ECO:0000313" key="19">
    <source>
        <dbReference type="EMBL" id="AJE15083.1"/>
    </source>
</evidence>
<evidence type="ECO:0000256" key="14">
    <source>
        <dbReference type="ARBA" id="ARBA00031542"/>
    </source>
</evidence>
<dbReference type="GeneID" id="77259953"/>
<keyword evidence="5 16" id="KW-1003">Cell membrane</keyword>
<reference evidence="19 21" key="3">
    <citation type="journal article" name="Genome Announc.">
        <title>Complete Genome Sequence of Pseudomonas balearica DSM 6083T.</title>
        <authorList>
            <person name="Bennasar-Figueras A."/>
            <person name="Salva-Serra F."/>
            <person name="Jaen-Luchoro D."/>
            <person name="Segui C."/>
            <person name="Aliaga F."/>
            <person name="Busquets A."/>
            <person name="Gomila M."/>
            <person name="Moore E.R."/>
            <person name="Lalucat J."/>
        </authorList>
    </citation>
    <scope>NUCLEOTIDE SEQUENCE [LARGE SCALE GENOMIC DNA]</scope>
    <source>
        <strain evidence="21">DSM 6083</strain>
        <strain evidence="19">DSM6083</strain>
    </source>
</reference>
<dbReference type="HAMAP" id="MF_00790">
    <property type="entry name" value="Lipase_chap"/>
    <property type="match status" value="1"/>
</dbReference>
<dbReference type="KEGG" id="pbm:CL52_08475"/>
<keyword evidence="9 16" id="KW-1133">Transmembrane helix</keyword>
<dbReference type="InterPro" id="IPR004961">
    <property type="entry name" value="Lipase_chaperone"/>
</dbReference>
<evidence type="ECO:0000256" key="3">
    <source>
        <dbReference type="ARBA" id="ARBA00010358"/>
    </source>
</evidence>
<dbReference type="Pfam" id="PF03280">
    <property type="entry name" value="Lipase_chap"/>
    <property type="match status" value="1"/>
</dbReference>
<comment type="function">
    <text evidence="1 16">May be involved in the folding of the extracellular lipase during its passage through the periplasm.</text>
</comment>
<evidence type="ECO:0000313" key="21">
    <source>
        <dbReference type="Proteomes" id="UP000031271"/>
    </source>
</evidence>
<feature type="chain" id="PRO_5034178546" description="Lipase chaperone" evidence="18">
    <location>
        <begin position="28"/>
        <end position="340"/>
    </location>
</feature>
<keyword evidence="12 16" id="KW-0143">Chaperone</keyword>
<organism evidence="19 21">
    <name type="scientific">Stutzerimonas balearica DSM 6083</name>
    <dbReference type="NCBI Taxonomy" id="1123016"/>
    <lineage>
        <taxon>Bacteria</taxon>
        <taxon>Pseudomonadati</taxon>
        <taxon>Pseudomonadota</taxon>
        <taxon>Gammaproteobacteria</taxon>
        <taxon>Pseudomonadales</taxon>
        <taxon>Pseudomonadaceae</taxon>
        <taxon>Stutzerimonas</taxon>
    </lineage>
</organism>
<reference evidence="21" key="1">
    <citation type="submission" date="2014-03" db="EMBL/GenBank/DDBJ databases">
        <title>Complete genome of Pseudomonas balearica DSM 6083T, a sewage water isolate from an enrichment with 2-methylnaphthalene.</title>
        <authorList>
            <person name="Salva-Serra F."/>
            <person name="Jaen-Luchoro D."/>
            <person name="Busquets A."/>
            <person name="Pena A."/>
            <person name="Gomila M."/>
            <person name="Bosch R."/>
            <person name="Nogales B."/>
            <person name="Garcia-Valdes E."/>
            <person name="Lalucat J."/>
            <person name="Bennasar A."/>
        </authorList>
    </citation>
    <scope>NUCLEOTIDE SEQUENCE [LARGE SCALE GENOMIC DNA]</scope>
    <source>
        <strain evidence="21">DSM 6083</strain>
    </source>
</reference>
<evidence type="ECO:0000256" key="15">
    <source>
        <dbReference type="ARBA" id="ARBA00033028"/>
    </source>
</evidence>
<evidence type="ECO:0000313" key="20">
    <source>
        <dbReference type="EMBL" id="SDM22567.1"/>
    </source>
</evidence>
<dbReference type="NCBIfam" id="NF002334">
    <property type="entry name" value="PRK01294.1-2"/>
    <property type="match status" value="1"/>
</dbReference>
<evidence type="ECO:0000256" key="11">
    <source>
        <dbReference type="ARBA" id="ARBA00023136"/>
    </source>
</evidence>
<protein>
    <recommendedName>
        <fullName evidence="4 16">Lipase chaperone</fullName>
    </recommendedName>
    <alternativeName>
        <fullName evidence="16">Lipase activator protein</fullName>
    </alternativeName>
    <alternativeName>
        <fullName evidence="15 16">Lipase foldase</fullName>
    </alternativeName>
    <alternativeName>
        <fullName evidence="13 16">Lipase helper protein</fullName>
    </alternativeName>
    <alternativeName>
        <fullName evidence="14 16">Lipase modulator</fullName>
    </alternativeName>
</protein>
<evidence type="ECO:0000256" key="8">
    <source>
        <dbReference type="ARBA" id="ARBA00022963"/>
    </source>
</evidence>
<dbReference type="AlphaFoldDB" id="A0A8D4C688"/>
<evidence type="ECO:0000256" key="6">
    <source>
        <dbReference type="ARBA" id="ARBA00022519"/>
    </source>
</evidence>
<feature type="coiled-coil region" evidence="17">
    <location>
        <begin position="273"/>
        <end position="300"/>
    </location>
</feature>
<keyword evidence="17" id="KW-0175">Coiled coil</keyword>
<evidence type="ECO:0000256" key="17">
    <source>
        <dbReference type="SAM" id="Coils"/>
    </source>
</evidence>
<reference evidence="20 22" key="2">
    <citation type="submission" date="2016-10" db="EMBL/GenBank/DDBJ databases">
        <authorList>
            <person name="Varghese N."/>
            <person name="Submissions S."/>
        </authorList>
    </citation>
    <scope>NUCLEOTIDE SEQUENCE [LARGE SCALE GENOMIC DNA]</scope>
    <source>
        <strain evidence="20 22">DSM 6083</strain>
    </source>
</reference>
<evidence type="ECO:0000256" key="5">
    <source>
        <dbReference type="ARBA" id="ARBA00022475"/>
    </source>
</evidence>
<dbReference type="SUPFAM" id="SSF158855">
    <property type="entry name" value="Lipase chaperone-like"/>
    <property type="match status" value="1"/>
</dbReference>
<dbReference type="GO" id="GO:0016042">
    <property type="term" value="P:lipid catabolic process"/>
    <property type="evidence" value="ECO:0007669"/>
    <property type="project" value="UniProtKB-UniRule"/>
</dbReference>
<comment type="similarity">
    <text evidence="3 16">Belongs to the lipase chaperone family.</text>
</comment>
<dbReference type="GO" id="GO:0051082">
    <property type="term" value="F:unfolded protein binding"/>
    <property type="evidence" value="ECO:0007669"/>
    <property type="project" value="UniProtKB-UniRule"/>
</dbReference>
<dbReference type="GO" id="GO:0006457">
    <property type="term" value="P:protein folding"/>
    <property type="evidence" value="ECO:0007669"/>
    <property type="project" value="UniProtKB-UniRule"/>
</dbReference>
<evidence type="ECO:0000256" key="4">
    <source>
        <dbReference type="ARBA" id="ARBA00019692"/>
    </source>
</evidence>